<accession>A0A8H7GU72</accession>
<name>A0A8H7GU72_9ASCO</name>
<evidence type="ECO:0000313" key="1">
    <source>
        <dbReference type="EMBL" id="KAF8003789.1"/>
    </source>
</evidence>
<sequence>MVLSLWDVPPSRVHQYKSQIDLITAYSVAICIDAGKVLGTAPLTDESAERNNLRSFLAVFCLGGSLNISLPRFNFVAWTSRHDFAAKLLLRPLHGLPTNRDKFYVTTRA</sequence>
<comment type="caution">
    <text evidence="1">The sequence shown here is derived from an EMBL/GenBank/DDBJ whole genome shotgun (WGS) entry which is preliminary data.</text>
</comment>
<protein>
    <submittedName>
        <fullName evidence="1">Uncharacterized protein</fullName>
    </submittedName>
</protein>
<proteinExistence type="predicted"/>
<reference evidence="1" key="1">
    <citation type="submission" date="2020-10" db="EMBL/GenBank/DDBJ databases">
        <title>The Whole-Genome Sequence of Metschnikowia persimmonesis, a Novel Endophytic Yeast Species Isolated from Medicinal Plant Diospyros kaki Thumb.</title>
        <authorList>
            <person name="Rahmat E."/>
            <person name="Kang Y."/>
        </authorList>
    </citation>
    <scope>NUCLEOTIDE SEQUENCE</scope>
    <source>
        <strain evidence="1">KIOM G15050</strain>
    </source>
</reference>
<gene>
    <name evidence="1" type="ORF">HF325_001237</name>
</gene>
<evidence type="ECO:0000313" key="2">
    <source>
        <dbReference type="Proteomes" id="UP000649328"/>
    </source>
</evidence>
<dbReference type="OrthoDB" id="8062037at2759"/>
<organism evidence="1 2">
    <name type="scientific">Metschnikowia pulcherrima</name>
    <dbReference type="NCBI Taxonomy" id="27326"/>
    <lineage>
        <taxon>Eukaryota</taxon>
        <taxon>Fungi</taxon>
        <taxon>Dikarya</taxon>
        <taxon>Ascomycota</taxon>
        <taxon>Saccharomycotina</taxon>
        <taxon>Pichiomycetes</taxon>
        <taxon>Metschnikowiaceae</taxon>
        <taxon>Metschnikowia</taxon>
    </lineage>
</organism>
<keyword evidence="2" id="KW-1185">Reference proteome</keyword>
<dbReference type="EMBL" id="JACBPP010000002">
    <property type="protein sequence ID" value="KAF8003789.1"/>
    <property type="molecule type" value="Genomic_DNA"/>
</dbReference>
<dbReference type="AlphaFoldDB" id="A0A8H7GU72"/>
<dbReference type="Proteomes" id="UP000649328">
    <property type="component" value="Unassembled WGS sequence"/>
</dbReference>